<comment type="caution">
    <text evidence="1">The sequence shown here is derived from an EMBL/GenBank/DDBJ whole genome shotgun (WGS) entry which is preliminary data.</text>
</comment>
<dbReference type="RefSeq" id="XP_066709694.1">
    <property type="nucleotide sequence ID" value="XM_066864733.1"/>
</dbReference>
<name>A0ABR1T8B6_9PEZI</name>
<dbReference type="Proteomes" id="UP001480595">
    <property type="component" value="Unassembled WGS sequence"/>
</dbReference>
<proteinExistence type="predicted"/>
<keyword evidence="2" id="KW-1185">Reference proteome</keyword>
<evidence type="ECO:0000313" key="1">
    <source>
        <dbReference type="EMBL" id="KAK8042841.1"/>
    </source>
</evidence>
<reference evidence="1 2" key="1">
    <citation type="submission" date="2023-01" db="EMBL/GenBank/DDBJ databases">
        <title>Analysis of 21 Apiospora genomes using comparative genomics revels a genus with tremendous synthesis potential of carbohydrate active enzymes and secondary metabolites.</title>
        <authorList>
            <person name="Sorensen T."/>
        </authorList>
    </citation>
    <scope>NUCLEOTIDE SEQUENCE [LARGE SCALE GENOMIC DNA]</scope>
    <source>
        <strain evidence="1 2">CBS 135458</strain>
    </source>
</reference>
<dbReference type="EMBL" id="JAQQWL010000013">
    <property type="protein sequence ID" value="KAK8042841.1"/>
    <property type="molecule type" value="Genomic_DNA"/>
</dbReference>
<protein>
    <submittedName>
        <fullName evidence="1">Uncharacterized protein</fullName>
    </submittedName>
</protein>
<dbReference type="GeneID" id="92097796"/>
<evidence type="ECO:0000313" key="2">
    <source>
        <dbReference type="Proteomes" id="UP001480595"/>
    </source>
</evidence>
<organism evidence="1 2">
    <name type="scientific">Apiospora phragmitis</name>
    <dbReference type="NCBI Taxonomy" id="2905665"/>
    <lineage>
        <taxon>Eukaryota</taxon>
        <taxon>Fungi</taxon>
        <taxon>Dikarya</taxon>
        <taxon>Ascomycota</taxon>
        <taxon>Pezizomycotina</taxon>
        <taxon>Sordariomycetes</taxon>
        <taxon>Xylariomycetidae</taxon>
        <taxon>Amphisphaeriales</taxon>
        <taxon>Apiosporaceae</taxon>
        <taxon>Apiospora</taxon>
    </lineage>
</organism>
<gene>
    <name evidence="1" type="ORF">PG994_013324</name>
</gene>
<dbReference type="Pfam" id="PF26639">
    <property type="entry name" value="Het-6_barrel"/>
    <property type="match status" value="1"/>
</dbReference>
<sequence>MLRKTMKGRCFAISRQGMYMMVPEDTKLGDYVCVLLGCDIPVVIGMRNEEMVLIGECYADMLMDGQWLQSVEDDPDIFPLR</sequence>
<accession>A0ABR1T8B6</accession>